<evidence type="ECO:0000256" key="1">
    <source>
        <dbReference type="SAM" id="MobiDB-lite"/>
    </source>
</evidence>
<evidence type="ECO:0000313" key="3">
    <source>
        <dbReference type="Proteomes" id="UP001218188"/>
    </source>
</evidence>
<feature type="region of interest" description="Disordered" evidence="1">
    <location>
        <begin position="366"/>
        <end position="385"/>
    </location>
</feature>
<evidence type="ECO:0000313" key="2">
    <source>
        <dbReference type="EMBL" id="KAJ7023949.1"/>
    </source>
</evidence>
<dbReference type="Proteomes" id="UP001218188">
    <property type="component" value="Unassembled WGS sequence"/>
</dbReference>
<keyword evidence="3" id="KW-1185">Reference proteome</keyword>
<dbReference type="EMBL" id="JARJCM010000178">
    <property type="protein sequence ID" value="KAJ7023949.1"/>
    <property type="molecule type" value="Genomic_DNA"/>
</dbReference>
<dbReference type="AlphaFoldDB" id="A0AAD6WWQ3"/>
<name>A0AAD6WWQ3_9AGAR</name>
<protein>
    <submittedName>
        <fullName evidence="2">Uncharacterized protein</fullName>
    </submittedName>
</protein>
<accession>A0AAD6WWQ3</accession>
<sequence>MSSSSYASLAGLAVLENPRKITKKGLVIDATFYLGAADRQSILASLRYFNSKDEVFPEVGLYFVYTTHSKVAQMDPSVEVFTGEESGSELTPDDFALVGDIQFLFHLGHPSEAGIDYRQRPYAHICGAAFNVDVPSATFSVTADQYTGAFREMQKKTIGAPAAKSVFSTICTIQDSPRYENIKKPVPFNKRFIMATGLITGLTSTLDNGKVKESYHVDVENIVFLGNYVPPATPAGNSPVPSSSTMKSAPGARLKRWSYDNLDKDPKRRKSSDAEGEGDGNSEIKQIPVAKHGSLLNGKGWWYTVHQRLNTQLQLTFLGVPIITQHLNSISNSCKIHKLSLTMGETTVHFNAEPMLEFEEYRASSACSTPQPRGFKSNQTKGRLG</sequence>
<reference evidence="2" key="1">
    <citation type="submission" date="2023-03" db="EMBL/GenBank/DDBJ databases">
        <title>Massive genome expansion in bonnet fungi (Mycena s.s.) driven by repeated elements and novel gene families across ecological guilds.</title>
        <authorList>
            <consortium name="Lawrence Berkeley National Laboratory"/>
            <person name="Harder C.B."/>
            <person name="Miyauchi S."/>
            <person name="Viragh M."/>
            <person name="Kuo A."/>
            <person name="Thoen E."/>
            <person name="Andreopoulos B."/>
            <person name="Lu D."/>
            <person name="Skrede I."/>
            <person name="Drula E."/>
            <person name="Henrissat B."/>
            <person name="Morin E."/>
            <person name="Kohler A."/>
            <person name="Barry K."/>
            <person name="LaButti K."/>
            <person name="Morin E."/>
            <person name="Salamov A."/>
            <person name="Lipzen A."/>
            <person name="Mereny Z."/>
            <person name="Hegedus B."/>
            <person name="Baldrian P."/>
            <person name="Stursova M."/>
            <person name="Weitz H."/>
            <person name="Taylor A."/>
            <person name="Grigoriev I.V."/>
            <person name="Nagy L.G."/>
            <person name="Martin F."/>
            <person name="Kauserud H."/>
        </authorList>
    </citation>
    <scope>NUCLEOTIDE SEQUENCE</scope>
    <source>
        <strain evidence="2">CBHHK200</strain>
    </source>
</reference>
<feature type="compositionally biased region" description="Basic and acidic residues" evidence="1">
    <location>
        <begin position="257"/>
        <end position="266"/>
    </location>
</feature>
<comment type="caution">
    <text evidence="2">The sequence shown here is derived from an EMBL/GenBank/DDBJ whole genome shotgun (WGS) entry which is preliminary data.</text>
</comment>
<feature type="region of interest" description="Disordered" evidence="1">
    <location>
        <begin position="257"/>
        <end position="286"/>
    </location>
</feature>
<proteinExistence type="predicted"/>
<organism evidence="2 3">
    <name type="scientific">Mycena alexandri</name>
    <dbReference type="NCBI Taxonomy" id="1745969"/>
    <lineage>
        <taxon>Eukaryota</taxon>
        <taxon>Fungi</taxon>
        <taxon>Dikarya</taxon>
        <taxon>Basidiomycota</taxon>
        <taxon>Agaricomycotina</taxon>
        <taxon>Agaricomycetes</taxon>
        <taxon>Agaricomycetidae</taxon>
        <taxon>Agaricales</taxon>
        <taxon>Marasmiineae</taxon>
        <taxon>Mycenaceae</taxon>
        <taxon>Mycena</taxon>
    </lineage>
</organism>
<gene>
    <name evidence="2" type="ORF">C8F04DRAFT_1192915</name>
</gene>